<feature type="transmembrane region" description="Helical" evidence="9">
    <location>
        <begin position="73"/>
        <end position="94"/>
    </location>
</feature>
<dbReference type="Pfam" id="PF02378">
    <property type="entry name" value="PTS_EIIC"/>
    <property type="match status" value="1"/>
</dbReference>
<evidence type="ECO:0000256" key="9">
    <source>
        <dbReference type="SAM" id="Phobius"/>
    </source>
</evidence>
<comment type="caution">
    <text evidence="11">The sequence shown here is derived from an EMBL/GenBank/DDBJ whole genome shotgun (WGS) entry which is preliminary data.</text>
</comment>
<evidence type="ECO:0000256" key="7">
    <source>
        <dbReference type="ARBA" id="ARBA00023136"/>
    </source>
</evidence>
<keyword evidence="4 8" id="KW-0762">Sugar transport</keyword>
<dbReference type="PROSITE" id="PS51105">
    <property type="entry name" value="PTS_EIIC_TYPE_3"/>
    <property type="match status" value="1"/>
</dbReference>
<proteinExistence type="predicted"/>
<evidence type="ECO:0000259" key="10">
    <source>
        <dbReference type="PROSITE" id="PS51105"/>
    </source>
</evidence>
<feature type="transmembrane region" description="Helical" evidence="9">
    <location>
        <begin position="33"/>
        <end position="53"/>
    </location>
</feature>
<evidence type="ECO:0000256" key="6">
    <source>
        <dbReference type="ARBA" id="ARBA00022989"/>
    </source>
</evidence>
<dbReference type="InterPro" id="IPR004501">
    <property type="entry name" value="PTS_EIIC_3"/>
</dbReference>
<dbReference type="NCBIfam" id="TIGR00410">
    <property type="entry name" value="lacE"/>
    <property type="match status" value="1"/>
</dbReference>
<feature type="transmembrane region" description="Helical" evidence="9">
    <location>
        <begin position="154"/>
        <end position="172"/>
    </location>
</feature>
<dbReference type="InterPro" id="IPR003352">
    <property type="entry name" value="PTS_EIIC"/>
</dbReference>
<feature type="transmembrane region" description="Helical" evidence="9">
    <location>
        <begin position="106"/>
        <end position="134"/>
    </location>
</feature>
<feature type="transmembrane region" description="Helical" evidence="9">
    <location>
        <begin position="359"/>
        <end position="386"/>
    </location>
</feature>
<keyword evidence="2 8" id="KW-0813">Transport</keyword>
<feature type="transmembrane region" description="Helical" evidence="9">
    <location>
        <begin position="193"/>
        <end position="216"/>
    </location>
</feature>
<gene>
    <name evidence="11" type="ORF">IAA04_07540</name>
</gene>
<feature type="transmembrane region" description="Helical" evidence="9">
    <location>
        <begin position="298"/>
        <end position="320"/>
    </location>
</feature>
<reference evidence="11" key="1">
    <citation type="journal article" date="2021" name="PeerJ">
        <title>Extensive microbial diversity within the chicken gut microbiome revealed by metagenomics and culture.</title>
        <authorList>
            <person name="Gilroy R."/>
            <person name="Ravi A."/>
            <person name="Getino M."/>
            <person name="Pursley I."/>
            <person name="Horton D.L."/>
            <person name="Alikhan N.F."/>
            <person name="Baker D."/>
            <person name="Gharbi K."/>
            <person name="Hall N."/>
            <person name="Watson M."/>
            <person name="Adriaenssens E.M."/>
            <person name="Foster-Nyarko E."/>
            <person name="Jarju S."/>
            <person name="Secka A."/>
            <person name="Antonio M."/>
            <person name="Oren A."/>
            <person name="Chaudhuri R.R."/>
            <person name="La Ragione R."/>
            <person name="Hildebrand F."/>
            <person name="Pallen M.J."/>
        </authorList>
    </citation>
    <scope>NUCLEOTIDE SEQUENCE</scope>
    <source>
        <strain evidence="11">CHK183-5548</strain>
    </source>
</reference>
<evidence type="ECO:0000256" key="8">
    <source>
        <dbReference type="PIRNR" id="PIRNR006351"/>
    </source>
</evidence>
<feature type="transmembrane region" description="Helical" evidence="9">
    <location>
        <begin position="398"/>
        <end position="424"/>
    </location>
</feature>
<sequence length="436" mass="46229">MGKEKRFDQAMEILEKYGGKLQAMTYLVAIKDAFTDLMPIIIIGSFATLISNVVCSTSNGLAQFAGFEFLSQFSGIFSAINYATMNFLAIYLVYRIGHRMAEIRETGSAVLSGFVALTCYLALIPTTAAATSAAGESVSISNVVASGYTNSQGMFMAIIVGIGSAELFCALIKSGKMEIKMPESVPSGVSKSFAVLFPGMLTALIFGVIGFIFQKLTGQYVPDFITATLQAPMEGIMQHPAGVIVLALICQAFWMVGIHGSQMIGVVRNTIGMAAIAANLAAFEAGQPLPNVFTYTFWNTYVTIGGCGNTIGLIVAIYLFSKREDNRAIAKLSTVPAIFGINEPMIFGMPIVLNPLLAIPFILAPMITAAIGYVATAAGFAGAAVITVPFTVPPIINAYLTTAGSIGAVITQIICILVSILIYIPFVKALNRQQEA</sequence>
<evidence type="ECO:0000313" key="11">
    <source>
        <dbReference type="EMBL" id="HJC47889.1"/>
    </source>
</evidence>
<dbReference type="Proteomes" id="UP000823883">
    <property type="component" value="Unassembled WGS sequence"/>
</dbReference>
<evidence type="ECO:0000313" key="12">
    <source>
        <dbReference type="Proteomes" id="UP000823883"/>
    </source>
</evidence>
<dbReference type="GO" id="GO:0008982">
    <property type="term" value="F:protein-N(PI)-phosphohistidine-sugar phosphotransferase activity"/>
    <property type="evidence" value="ECO:0007669"/>
    <property type="project" value="UniProtKB-UniRule"/>
</dbReference>
<evidence type="ECO:0000256" key="4">
    <source>
        <dbReference type="ARBA" id="ARBA00022597"/>
    </source>
</evidence>
<dbReference type="AlphaFoldDB" id="A0A9D2PEQ5"/>
<accession>A0A9D2PEQ5</accession>
<evidence type="ECO:0000256" key="1">
    <source>
        <dbReference type="ARBA" id="ARBA00004651"/>
    </source>
</evidence>
<dbReference type="InterPro" id="IPR051088">
    <property type="entry name" value="PTS_Sugar-EIIC/EIIB"/>
</dbReference>
<keyword evidence="6 9" id="KW-1133">Transmembrane helix</keyword>
<dbReference type="GO" id="GO:1901264">
    <property type="term" value="P:carbohydrate derivative transport"/>
    <property type="evidence" value="ECO:0007669"/>
    <property type="project" value="TreeGrafter"/>
</dbReference>
<organism evidence="11 12">
    <name type="scientific">Candidatus Lachnoclostridium pullistercoris</name>
    <dbReference type="NCBI Taxonomy" id="2838632"/>
    <lineage>
        <taxon>Bacteria</taxon>
        <taxon>Bacillati</taxon>
        <taxon>Bacillota</taxon>
        <taxon>Clostridia</taxon>
        <taxon>Lachnospirales</taxon>
        <taxon>Lachnospiraceae</taxon>
    </lineage>
</organism>
<keyword evidence="7 8" id="KW-0472">Membrane</keyword>
<dbReference type="GO" id="GO:0005886">
    <property type="term" value="C:plasma membrane"/>
    <property type="evidence" value="ECO:0007669"/>
    <property type="project" value="UniProtKB-SubCell"/>
</dbReference>
<feature type="domain" description="PTS EIIC type-3" evidence="10">
    <location>
        <begin position="10"/>
        <end position="426"/>
    </location>
</feature>
<name>A0A9D2PEQ5_9FIRM</name>
<feature type="transmembrane region" description="Helical" evidence="9">
    <location>
        <begin position="236"/>
        <end position="254"/>
    </location>
</feature>
<dbReference type="PANTHER" id="PTHR33989">
    <property type="match status" value="1"/>
</dbReference>
<evidence type="ECO:0000256" key="2">
    <source>
        <dbReference type="ARBA" id="ARBA00022448"/>
    </source>
</evidence>
<evidence type="ECO:0000256" key="3">
    <source>
        <dbReference type="ARBA" id="ARBA00022475"/>
    </source>
</evidence>
<comment type="subcellular location">
    <subcellularLocation>
        <location evidence="1">Cell membrane</location>
        <topology evidence="1">Multi-pass membrane protein</topology>
    </subcellularLocation>
</comment>
<keyword evidence="5 9" id="KW-0812">Transmembrane</keyword>
<dbReference type="PIRSF" id="PIRSF006351">
    <property type="entry name" value="PTS_EIIC-Cellobiose"/>
    <property type="match status" value="1"/>
</dbReference>
<dbReference type="EMBL" id="DWWL01000047">
    <property type="protein sequence ID" value="HJC47889.1"/>
    <property type="molecule type" value="Genomic_DNA"/>
</dbReference>
<feature type="transmembrane region" description="Helical" evidence="9">
    <location>
        <begin position="266"/>
        <end position="286"/>
    </location>
</feature>
<reference evidence="11" key="2">
    <citation type="submission" date="2021-04" db="EMBL/GenBank/DDBJ databases">
        <authorList>
            <person name="Gilroy R."/>
        </authorList>
    </citation>
    <scope>NUCLEOTIDE SEQUENCE</scope>
    <source>
        <strain evidence="11">CHK183-5548</strain>
    </source>
</reference>
<evidence type="ECO:0000256" key="5">
    <source>
        <dbReference type="ARBA" id="ARBA00022692"/>
    </source>
</evidence>
<comment type="function">
    <text evidence="8">The phosphoenolpyruvate-dependent sugar phosphotransferase system (PTS), a major carbohydrate active -transport system, catalyzes the phosphorylation of incoming sugar substrates concomitant with their translocation across the cell membrane.</text>
</comment>
<dbReference type="GO" id="GO:0009401">
    <property type="term" value="P:phosphoenolpyruvate-dependent sugar phosphotransferase system"/>
    <property type="evidence" value="ECO:0007669"/>
    <property type="project" value="InterPro"/>
</dbReference>
<dbReference type="InterPro" id="IPR004796">
    <property type="entry name" value="PTS_IIC_cello"/>
</dbReference>
<protein>
    <recommendedName>
        <fullName evidence="8">Permease IIC component</fullName>
    </recommendedName>
</protein>
<dbReference type="PANTHER" id="PTHR33989:SF4">
    <property type="entry name" value="PTS SYSTEM N,N'-DIACETYLCHITOBIOSE-SPECIFIC EIIC COMPONENT"/>
    <property type="match status" value="1"/>
</dbReference>
<keyword evidence="3 8" id="KW-1003">Cell membrane</keyword>